<feature type="transmembrane region" description="Helical" evidence="1">
    <location>
        <begin position="31"/>
        <end position="55"/>
    </location>
</feature>
<sequence length="67" mass="7524">MSPMRIQRIMMSIILVLGLVLMNSGHEWGEYLIWFVAVMAFIAGVTGFCPSDVILMKLTGKQSMCEK</sequence>
<dbReference type="InterPro" id="IPR021309">
    <property type="entry name" value="YgaP-like_TM"/>
</dbReference>
<evidence type="ECO:0000256" key="1">
    <source>
        <dbReference type="SAM" id="Phobius"/>
    </source>
</evidence>
<feature type="transmembrane region" description="Helical" evidence="1">
    <location>
        <begin position="9"/>
        <end position="25"/>
    </location>
</feature>
<feature type="domain" description="Inner membrane protein YgaP-like transmembrane" evidence="2">
    <location>
        <begin position="5"/>
        <end position="58"/>
    </location>
</feature>
<comment type="caution">
    <text evidence="3">The sequence shown here is derived from an EMBL/GenBank/DDBJ whole genome shotgun (WGS) entry which is preliminary data.</text>
</comment>
<dbReference type="AlphaFoldDB" id="A0AA45WLZ3"/>
<keyword evidence="1" id="KW-0812">Transmembrane</keyword>
<keyword evidence="1" id="KW-1133">Transmembrane helix</keyword>
<protein>
    <recommendedName>
        <fullName evidence="2">Inner membrane protein YgaP-like transmembrane domain-containing protein</fullName>
    </recommendedName>
</protein>
<name>A0AA45WLZ3_9AQUI</name>
<dbReference type="Gene3D" id="6.10.140.1340">
    <property type="match status" value="1"/>
</dbReference>
<organism evidence="3 4">
    <name type="scientific">Venenivibrio stagnispumantis</name>
    <dbReference type="NCBI Taxonomy" id="407998"/>
    <lineage>
        <taxon>Bacteria</taxon>
        <taxon>Pseudomonadati</taxon>
        <taxon>Aquificota</taxon>
        <taxon>Aquificia</taxon>
        <taxon>Aquificales</taxon>
        <taxon>Hydrogenothermaceae</taxon>
        <taxon>Venenivibrio</taxon>
    </lineage>
</organism>
<accession>A0AA45WLZ3</accession>
<dbReference type="Pfam" id="PF11127">
    <property type="entry name" value="YgaP-like_TM"/>
    <property type="match status" value="1"/>
</dbReference>
<keyword evidence="1" id="KW-0472">Membrane</keyword>
<keyword evidence="4" id="KW-1185">Reference proteome</keyword>
<dbReference type="EMBL" id="FXTX01000010">
    <property type="protein sequence ID" value="SMP12973.1"/>
    <property type="molecule type" value="Genomic_DNA"/>
</dbReference>
<evidence type="ECO:0000313" key="4">
    <source>
        <dbReference type="Proteomes" id="UP001157947"/>
    </source>
</evidence>
<dbReference type="Proteomes" id="UP001157947">
    <property type="component" value="Unassembled WGS sequence"/>
</dbReference>
<proteinExistence type="predicted"/>
<evidence type="ECO:0000259" key="2">
    <source>
        <dbReference type="Pfam" id="PF11127"/>
    </source>
</evidence>
<reference evidence="3" key="1">
    <citation type="submission" date="2017-05" db="EMBL/GenBank/DDBJ databases">
        <authorList>
            <person name="Varghese N."/>
            <person name="Submissions S."/>
        </authorList>
    </citation>
    <scope>NUCLEOTIDE SEQUENCE</scope>
    <source>
        <strain evidence="3">DSM 18763</strain>
    </source>
</reference>
<dbReference type="RefSeq" id="WP_265133859.1">
    <property type="nucleotide sequence ID" value="NZ_FXTX01000010.1"/>
</dbReference>
<evidence type="ECO:0000313" key="3">
    <source>
        <dbReference type="EMBL" id="SMP12973.1"/>
    </source>
</evidence>
<gene>
    <name evidence="3" type="ORF">SAMN06264868_11023</name>
</gene>